<evidence type="ECO:0000313" key="2">
    <source>
        <dbReference type="Proteomes" id="UP000824782"/>
    </source>
</evidence>
<sequence>MTLAYVRYKVIVLQRATGSTSDYKEAKVGRHVLYSMLQLFTSRIWVGSFQGQELMFFKASKEKSITVLHLSWRLPVYRRGLSQ</sequence>
<proteinExistence type="predicted"/>
<accession>A0AAV7BMC4</accession>
<name>A0AAV7BMC4_ENGPU</name>
<gene>
    <name evidence="1" type="ORF">GDO81_012567</name>
</gene>
<dbReference type="AlphaFoldDB" id="A0AAV7BMC4"/>
<organism evidence="1 2">
    <name type="scientific">Engystomops pustulosus</name>
    <name type="common">Tungara frog</name>
    <name type="synonym">Physalaemus pustulosus</name>
    <dbReference type="NCBI Taxonomy" id="76066"/>
    <lineage>
        <taxon>Eukaryota</taxon>
        <taxon>Metazoa</taxon>
        <taxon>Chordata</taxon>
        <taxon>Craniata</taxon>
        <taxon>Vertebrata</taxon>
        <taxon>Euteleostomi</taxon>
        <taxon>Amphibia</taxon>
        <taxon>Batrachia</taxon>
        <taxon>Anura</taxon>
        <taxon>Neobatrachia</taxon>
        <taxon>Hyloidea</taxon>
        <taxon>Leptodactylidae</taxon>
        <taxon>Leiuperinae</taxon>
        <taxon>Engystomops</taxon>
    </lineage>
</organism>
<keyword evidence="2" id="KW-1185">Reference proteome</keyword>
<dbReference type="Proteomes" id="UP000824782">
    <property type="component" value="Unassembled WGS sequence"/>
</dbReference>
<protein>
    <submittedName>
        <fullName evidence="1">Uncharacterized protein</fullName>
    </submittedName>
</protein>
<evidence type="ECO:0000313" key="1">
    <source>
        <dbReference type="EMBL" id="KAG8573820.1"/>
    </source>
</evidence>
<dbReference type="EMBL" id="WNYA01000005">
    <property type="protein sequence ID" value="KAG8573820.1"/>
    <property type="molecule type" value="Genomic_DNA"/>
</dbReference>
<reference evidence="1" key="1">
    <citation type="thesis" date="2020" institute="ProQuest LLC" country="789 East Eisenhower Parkway, Ann Arbor, MI, USA">
        <title>Comparative Genomics and Chromosome Evolution.</title>
        <authorList>
            <person name="Mudd A.B."/>
        </authorList>
    </citation>
    <scope>NUCLEOTIDE SEQUENCE</scope>
    <source>
        <strain evidence="1">237g6f4</strain>
        <tissue evidence="1">Blood</tissue>
    </source>
</reference>
<comment type="caution">
    <text evidence="1">The sequence shown here is derived from an EMBL/GenBank/DDBJ whole genome shotgun (WGS) entry which is preliminary data.</text>
</comment>